<feature type="binding site" evidence="9">
    <location>
        <position position="185"/>
    </location>
    <ligand>
        <name>substrate</name>
    </ligand>
</feature>
<comment type="similarity">
    <text evidence="9">Belongs to the KAE1 / TsaD family.</text>
</comment>
<dbReference type="PANTHER" id="PTHR11735">
    <property type="entry name" value="TRNA N6-ADENOSINE THREONYLCARBAMOYLTRANSFERASE"/>
    <property type="match status" value="1"/>
</dbReference>
<dbReference type="SUPFAM" id="SSF53067">
    <property type="entry name" value="Actin-like ATPase domain"/>
    <property type="match status" value="1"/>
</dbReference>
<dbReference type="Pfam" id="PF00814">
    <property type="entry name" value="TsaD"/>
    <property type="match status" value="1"/>
</dbReference>
<dbReference type="AlphaFoldDB" id="W9W9E0"/>
<dbReference type="InterPro" id="IPR034680">
    <property type="entry name" value="Kae1_archaea_euk"/>
</dbReference>
<dbReference type="OrthoDB" id="10254073at2759"/>
<evidence type="ECO:0000256" key="3">
    <source>
        <dbReference type="ARBA" id="ARBA00022679"/>
    </source>
</evidence>
<feature type="binding site" evidence="9">
    <location>
        <position position="200"/>
    </location>
    <ligand>
        <name>substrate</name>
    </ligand>
</feature>
<feature type="binding site" evidence="9">
    <location>
        <position position="132"/>
    </location>
    <ligand>
        <name>a divalent metal cation</name>
        <dbReference type="ChEBI" id="CHEBI:60240"/>
    </ligand>
</feature>
<keyword evidence="6 9" id="KW-0012">Acyltransferase</keyword>
<feature type="binding site" evidence="9">
    <location>
        <position position="303"/>
    </location>
    <ligand>
        <name>substrate</name>
    </ligand>
</feature>
<feature type="binding site" evidence="9">
    <location>
        <position position="204"/>
    </location>
    <ligand>
        <name>substrate</name>
    </ligand>
</feature>
<protein>
    <recommendedName>
        <fullName evidence="1">N(6)-L-threonylcarbamoyladenine synthase</fullName>
        <ecNumber evidence="1">2.3.1.234</ecNumber>
    </recommendedName>
    <alternativeName>
        <fullName evidence="7">N6-L-threonylcarbamoyladenine synthase</fullName>
    </alternativeName>
</protein>
<dbReference type="VEuPathDB" id="FungiDB:A1O7_00889"/>
<comment type="cofactor">
    <cofactor evidence="9">
        <name>a divalent metal cation</name>
        <dbReference type="ChEBI" id="CHEBI:60240"/>
    </cofactor>
    <text evidence="9">Binds 1 divalent metal cation per subunit.</text>
</comment>
<sequence length="375" mass="40455">MPIALGLEGSANKLGVGLIYHSGIPNITTSTHPSKQPQSQSQPEVRILSNIRHTYHAPPGAGFLPKDTALHHRSHVTALVHQALKEANLTPADLDCICYTRGPGMGAPLQSVALAARTLALLWQKPLVGVNHCIGHIEMGRSITGATNPVVLYVSGGNTQVIAYSTQRYRIFGETLDIAVGNALDRFARTLAIPNDPAPGYNIEQMAKAAARGEREPILVDLPYAVKGMDCSFSGILARVDELAVACLRGKLVDAASGQKVTPEDLCFSLQETVFAMLVEITERAMAHVGSAQVLIVGGVGCNERLQEMMGQMARSRGGDVYATDERFCIDNGIMIAHAGLLEFLSGDKKGIQLKDSTCTQRFRTDDVFVRWRDD</sequence>
<dbReference type="HAMAP" id="MF_01446">
    <property type="entry name" value="Kae1"/>
    <property type="match status" value="1"/>
</dbReference>
<dbReference type="EC" id="2.3.1.234" evidence="1"/>
<dbReference type="Proteomes" id="UP000019473">
    <property type="component" value="Unassembled WGS sequence"/>
</dbReference>
<dbReference type="GO" id="GO:0000408">
    <property type="term" value="C:EKC/KEOPS complex"/>
    <property type="evidence" value="ECO:0007669"/>
    <property type="project" value="InterPro"/>
</dbReference>
<name>W9W9E0_9EURO</name>
<feature type="binding site" evidence="9">
    <location>
        <position position="136"/>
    </location>
    <ligand>
        <name>a divalent metal cation</name>
        <dbReference type="ChEBI" id="CHEBI:60240"/>
    </ligand>
</feature>
<dbReference type="PANTHER" id="PTHR11735:SF14">
    <property type="entry name" value="TRNA N6-ADENOSINE THREONYLCARBAMOYLTRANSFERASE"/>
    <property type="match status" value="1"/>
</dbReference>
<evidence type="ECO:0000256" key="6">
    <source>
        <dbReference type="ARBA" id="ARBA00023315"/>
    </source>
</evidence>
<feature type="binding site" evidence="9">
    <location>
        <position position="153"/>
    </location>
    <ligand>
        <name>a divalent metal cation</name>
        <dbReference type="ChEBI" id="CHEBI:60240"/>
    </ligand>
</feature>
<gene>
    <name evidence="11" type="ORF">A1O7_00889</name>
</gene>
<evidence type="ECO:0000256" key="8">
    <source>
        <dbReference type="ARBA" id="ARBA00048117"/>
    </source>
</evidence>
<dbReference type="NCBIfam" id="TIGR00329">
    <property type="entry name" value="gcp_kae1"/>
    <property type="match status" value="1"/>
</dbReference>
<evidence type="ECO:0000256" key="5">
    <source>
        <dbReference type="ARBA" id="ARBA00022723"/>
    </source>
</evidence>
<evidence type="ECO:0000256" key="4">
    <source>
        <dbReference type="ARBA" id="ARBA00022694"/>
    </source>
</evidence>
<dbReference type="HOGENOM" id="CLU_023208_2_2_1"/>
<evidence type="ECO:0000256" key="9">
    <source>
        <dbReference type="HAMAP-Rule" id="MF_03180"/>
    </source>
</evidence>
<dbReference type="GO" id="GO:0005634">
    <property type="term" value="C:nucleus"/>
    <property type="evidence" value="ECO:0007669"/>
    <property type="project" value="UniProtKB-SubCell"/>
</dbReference>
<dbReference type="eggNOG" id="KOG2708">
    <property type="taxonomic scope" value="Eukaryota"/>
</dbReference>
<keyword evidence="2 9" id="KW-0963">Cytoplasm</keyword>
<reference evidence="11 12" key="1">
    <citation type="submission" date="2013-03" db="EMBL/GenBank/DDBJ databases">
        <title>The Genome Sequence of Cladophialophora yegresii CBS 114405.</title>
        <authorList>
            <consortium name="The Broad Institute Genomics Platform"/>
            <person name="Cuomo C."/>
            <person name="de Hoog S."/>
            <person name="Gorbushina A."/>
            <person name="Walker B."/>
            <person name="Young S.K."/>
            <person name="Zeng Q."/>
            <person name="Gargeya S."/>
            <person name="Fitzgerald M."/>
            <person name="Haas B."/>
            <person name="Abouelleil A."/>
            <person name="Allen A.W."/>
            <person name="Alvarado L."/>
            <person name="Arachchi H.M."/>
            <person name="Berlin A.M."/>
            <person name="Chapman S.B."/>
            <person name="Gainer-Dewar J."/>
            <person name="Goldberg J."/>
            <person name="Griggs A."/>
            <person name="Gujja S."/>
            <person name="Hansen M."/>
            <person name="Howarth C."/>
            <person name="Imamovic A."/>
            <person name="Ireland A."/>
            <person name="Larimer J."/>
            <person name="McCowan C."/>
            <person name="Murphy C."/>
            <person name="Pearson M."/>
            <person name="Poon T.W."/>
            <person name="Priest M."/>
            <person name="Roberts A."/>
            <person name="Saif S."/>
            <person name="Shea T."/>
            <person name="Sisk P."/>
            <person name="Sykes S."/>
            <person name="Wortman J."/>
            <person name="Nusbaum C."/>
            <person name="Birren B."/>
        </authorList>
    </citation>
    <scope>NUCLEOTIDE SEQUENCE [LARGE SCALE GENOMIC DNA]</scope>
    <source>
        <strain evidence="11 12">CBS 114405</strain>
    </source>
</reference>
<dbReference type="GO" id="GO:0046872">
    <property type="term" value="F:metal ion binding"/>
    <property type="evidence" value="ECO:0007669"/>
    <property type="project" value="UniProtKB-KW"/>
</dbReference>
<keyword evidence="5 9" id="KW-0479">Metal-binding</keyword>
<keyword evidence="12" id="KW-1185">Reference proteome</keyword>
<dbReference type="InterPro" id="IPR017860">
    <property type="entry name" value="Peptidase_M22_CS"/>
</dbReference>
<feature type="binding site" evidence="9">
    <location>
        <position position="331"/>
    </location>
    <ligand>
        <name>a divalent metal cation</name>
        <dbReference type="ChEBI" id="CHEBI:60240"/>
    </ligand>
</feature>
<dbReference type="GO" id="GO:0061711">
    <property type="term" value="F:tRNA N(6)-L-threonylcarbamoyladenine synthase activity"/>
    <property type="evidence" value="ECO:0007669"/>
    <property type="project" value="UniProtKB-EC"/>
</dbReference>
<organism evidence="11 12">
    <name type="scientific">Cladophialophora yegresii CBS 114405</name>
    <dbReference type="NCBI Taxonomy" id="1182544"/>
    <lineage>
        <taxon>Eukaryota</taxon>
        <taxon>Fungi</taxon>
        <taxon>Dikarya</taxon>
        <taxon>Ascomycota</taxon>
        <taxon>Pezizomycotina</taxon>
        <taxon>Eurotiomycetes</taxon>
        <taxon>Chaetothyriomycetidae</taxon>
        <taxon>Chaetothyriales</taxon>
        <taxon>Herpotrichiellaceae</taxon>
        <taxon>Cladophialophora</taxon>
    </lineage>
</organism>
<keyword evidence="4 9" id="KW-0819">tRNA processing</keyword>
<dbReference type="CDD" id="cd24132">
    <property type="entry name" value="ASKHA_NBD_OSGEP_like_euk"/>
    <property type="match status" value="1"/>
</dbReference>
<evidence type="ECO:0000313" key="12">
    <source>
        <dbReference type="Proteomes" id="UP000019473"/>
    </source>
</evidence>
<dbReference type="Gene3D" id="3.30.420.40">
    <property type="match status" value="2"/>
</dbReference>
<comment type="caution">
    <text evidence="11">The sequence shown here is derived from an EMBL/GenBank/DDBJ whole genome shotgun (WGS) entry which is preliminary data.</text>
</comment>
<proteinExistence type="inferred from homology"/>
<keyword evidence="3 9" id="KW-0808">Transferase</keyword>
<dbReference type="InterPro" id="IPR017861">
    <property type="entry name" value="KAE1/TsaD"/>
</dbReference>
<evidence type="ECO:0000256" key="7">
    <source>
        <dbReference type="ARBA" id="ARBA00030439"/>
    </source>
</evidence>
<dbReference type="EMBL" id="AMGW01000001">
    <property type="protein sequence ID" value="EXJ64553.1"/>
    <property type="molecule type" value="Genomic_DNA"/>
</dbReference>
<dbReference type="FunFam" id="3.30.420.40:FF:000038">
    <property type="entry name" value="Probable tRNA N6-adenosine threonylcarbamoyltransferase"/>
    <property type="match status" value="1"/>
</dbReference>
<evidence type="ECO:0000313" key="11">
    <source>
        <dbReference type="EMBL" id="EXJ64553.1"/>
    </source>
</evidence>
<accession>W9W9E0</accession>
<comment type="subcellular location">
    <subcellularLocation>
        <location evidence="9">Cytoplasm</location>
    </subcellularLocation>
    <subcellularLocation>
        <location evidence="9">Nucleus</location>
    </subcellularLocation>
</comment>
<dbReference type="GO" id="GO:0005737">
    <property type="term" value="C:cytoplasm"/>
    <property type="evidence" value="ECO:0007669"/>
    <property type="project" value="UniProtKB-SubCell"/>
</dbReference>
<dbReference type="InterPro" id="IPR000905">
    <property type="entry name" value="Gcp-like_dom"/>
</dbReference>
<feature type="domain" description="Gcp-like" evidence="10">
    <location>
        <begin position="48"/>
        <end position="337"/>
    </location>
</feature>
<dbReference type="GO" id="GO:0002949">
    <property type="term" value="P:tRNA threonylcarbamoyladenosine modification"/>
    <property type="evidence" value="ECO:0007669"/>
    <property type="project" value="UniProtKB-UniRule"/>
</dbReference>
<comment type="catalytic activity">
    <reaction evidence="8 9">
        <text>L-threonylcarbamoyladenylate + adenosine(37) in tRNA = N(6)-L-threonylcarbamoyladenosine(37) in tRNA + AMP + H(+)</text>
        <dbReference type="Rhea" id="RHEA:37059"/>
        <dbReference type="Rhea" id="RHEA-COMP:10162"/>
        <dbReference type="Rhea" id="RHEA-COMP:10163"/>
        <dbReference type="ChEBI" id="CHEBI:15378"/>
        <dbReference type="ChEBI" id="CHEBI:73682"/>
        <dbReference type="ChEBI" id="CHEBI:74411"/>
        <dbReference type="ChEBI" id="CHEBI:74418"/>
        <dbReference type="ChEBI" id="CHEBI:456215"/>
        <dbReference type="EC" id="2.3.1.234"/>
    </reaction>
</comment>
<dbReference type="PRINTS" id="PR00789">
    <property type="entry name" value="OSIALOPTASE"/>
</dbReference>
<dbReference type="STRING" id="1182544.W9W9E0"/>
<feature type="binding site" evidence="9">
    <location>
        <begin position="153"/>
        <end position="157"/>
    </location>
    <ligand>
        <name>substrate</name>
    </ligand>
</feature>
<dbReference type="PROSITE" id="PS01016">
    <property type="entry name" value="GLYCOPROTEASE"/>
    <property type="match status" value="1"/>
</dbReference>
<keyword evidence="9" id="KW-0539">Nucleus</keyword>
<evidence type="ECO:0000259" key="10">
    <source>
        <dbReference type="Pfam" id="PF00814"/>
    </source>
</evidence>
<dbReference type="InterPro" id="IPR043129">
    <property type="entry name" value="ATPase_NBD"/>
</dbReference>
<dbReference type="RefSeq" id="XP_007753120.1">
    <property type="nucleotide sequence ID" value="XM_007754930.1"/>
</dbReference>
<evidence type="ECO:0000256" key="2">
    <source>
        <dbReference type="ARBA" id="ARBA00022490"/>
    </source>
</evidence>
<evidence type="ECO:0000256" key="1">
    <source>
        <dbReference type="ARBA" id="ARBA00012156"/>
    </source>
</evidence>
<dbReference type="GeneID" id="19175505"/>